<proteinExistence type="predicted"/>
<organism evidence="2 3">
    <name type="scientific">Aquiflexum gelatinilyticum</name>
    <dbReference type="NCBI Taxonomy" id="2961943"/>
    <lineage>
        <taxon>Bacteria</taxon>
        <taxon>Pseudomonadati</taxon>
        <taxon>Bacteroidota</taxon>
        <taxon>Cytophagia</taxon>
        <taxon>Cytophagales</taxon>
        <taxon>Cyclobacteriaceae</taxon>
        <taxon>Aquiflexum</taxon>
    </lineage>
</organism>
<dbReference type="EMBL" id="JANSUY010000024">
    <property type="protein sequence ID" value="MCR9017178.1"/>
    <property type="molecule type" value="Genomic_DNA"/>
</dbReference>
<dbReference type="AlphaFoldDB" id="A0A9X2T1V3"/>
<dbReference type="Proteomes" id="UP001142175">
    <property type="component" value="Unassembled WGS sequence"/>
</dbReference>
<gene>
    <name evidence="2" type="ORF">NU887_19240</name>
</gene>
<name>A0A9X2T1V3_9BACT</name>
<reference evidence="2" key="1">
    <citation type="submission" date="2022-08" db="EMBL/GenBank/DDBJ databases">
        <authorList>
            <person name="Zhang D."/>
        </authorList>
    </citation>
    <scope>NUCLEOTIDE SEQUENCE</scope>
    <source>
        <strain evidence="2">XJ19-11</strain>
    </source>
</reference>
<feature type="chain" id="PRO_5040742465" description="Ig-like domain-containing protein" evidence="1">
    <location>
        <begin position="29"/>
        <end position="509"/>
    </location>
</feature>
<accession>A0A9X2T1V3</accession>
<comment type="caution">
    <text evidence="2">The sequence shown here is derived from an EMBL/GenBank/DDBJ whole genome shotgun (WGS) entry which is preliminary data.</text>
</comment>
<dbReference type="PROSITE" id="PS51257">
    <property type="entry name" value="PROKAR_LIPOPROTEIN"/>
    <property type="match status" value="1"/>
</dbReference>
<feature type="signal peptide" evidence="1">
    <location>
        <begin position="1"/>
        <end position="28"/>
    </location>
</feature>
<keyword evidence="3" id="KW-1185">Reference proteome</keyword>
<protein>
    <recommendedName>
        <fullName evidence="4">Ig-like domain-containing protein</fullName>
    </recommendedName>
</protein>
<keyword evidence="1" id="KW-0732">Signal</keyword>
<evidence type="ECO:0000313" key="3">
    <source>
        <dbReference type="Proteomes" id="UP001142175"/>
    </source>
</evidence>
<evidence type="ECO:0008006" key="4">
    <source>
        <dbReference type="Google" id="ProtNLM"/>
    </source>
</evidence>
<sequence length="509" mass="54452">MKKLSFYSHLNKVWMLALVAFMVACSQFEDPVPDDVSKVSSEELSAFKLNPYGNGLENARIPSTGTASTPESQVGITPYIIGDGNVDCGQVATAYGIGSFENSFGQIDTPFTNNTATFGAITANTDGTFVSWSIEVPDGYCVKYLAAVVKGGANANVYFYEGDIRSDSGLASPTNSSGGPADLSNLRFCYTLEKKPDAPIVKGGESCDEEGLVLRASLDGSIPEGYTLQWYEKNESEEFVPVEDPKLDEVGSKTYYAAFVNGCSSNMSEGAVLTIHPLPAAPISGGDQEGDCDDILTATVIDVPEGITIVWYDKDGNIVDDPSLTYDESIGGVQTVTYYAEAVDDETKCASERTAVMLTLNECEEPCYDFVWKGETAWAANGNTSGTLRYINRGNWATYTAYSGSAKSVTLFAGQTKNAGTVAFSAASGGMVTITITLNEGWRLKAGNEAVKIQGYPSAPSGNPSPGLFTTYKGNSLSIMVPQSAFYGVHLDVEWQTEELIEVECPEEK</sequence>
<dbReference type="RefSeq" id="WP_258425019.1">
    <property type="nucleotide sequence ID" value="NZ_JANSUY010000024.1"/>
</dbReference>
<evidence type="ECO:0000313" key="2">
    <source>
        <dbReference type="EMBL" id="MCR9017178.1"/>
    </source>
</evidence>
<evidence type="ECO:0000256" key="1">
    <source>
        <dbReference type="SAM" id="SignalP"/>
    </source>
</evidence>